<accession>A0A1Z4C4I5</accession>
<keyword evidence="1" id="KW-1133">Transmembrane helix</keyword>
<reference evidence="3 4" key="1">
    <citation type="submission" date="2017-06" db="EMBL/GenBank/DDBJ databases">
        <title>Genome Sequencing of the methanotroph Methylovulum psychrotolerants str. HV10-M2 isolated from a high-altitude environment.</title>
        <authorList>
            <person name="Mateos-Rivera A."/>
        </authorList>
    </citation>
    <scope>NUCLEOTIDE SEQUENCE [LARGE SCALE GENOMIC DNA]</scope>
    <source>
        <strain evidence="3 4">HV10_M2</strain>
    </source>
</reference>
<feature type="domain" description="Zona occludens toxin N-terminal" evidence="2">
    <location>
        <begin position="1"/>
        <end position="185"/>
    </location>
</feature>
<name>A0A1Z4C4I5_9GAMM</name>
<feature type="transmembrane region" description="Helical" evidence="1">
    <location>
        <begin position="194"/>
        <end position="214"/>
    </location>
</feature>
<dbReference type="AlphaFoldDB" id="A0A1Z4C4I5"/>
<sequence>MITLVTGVPGSGKTSYTLAEMLKILKEGNRPLFVHGVPDLTIAHEAVRCSSHSCDVCPALPDTLLKIDDWHIWAPDGAVIFIDEVQNAFRPRSSAAKVPDQVAAFETHRHKGLDFYLVTQHPNLFDSNIKRLVSKHIHLTGTWARRVAYEWPEATSNVQSTATAIKSTYVIPKHVFKLYKSATIHTKLNRKIPATVYALAFFAVFAAWLCYRFYSTRIAPLVSTTAPAADVSPANPAAVSHGSPQDLKRRFDFTPTVPNHPESAPAYAEIAKPKDFPRLVGCVRSEKKCTCYTRHEKKDLTSWFGSV</sequence>
<dbReference type="InterPro" id="IPR027417">
    <property type="entry name" value="P-loop_NTPase"/>
</dbReference>
<dbReference type="Gene3D" id="3.40.50.300">
    <property type="entry name" value="P-loop containing nucleotide triphosphate hydrolases"/>
    <property type="match status" value="1"/>
</dbReference>
<dbReference type="SUPFAM" id="SSF52540">
    <property type="entry name" value="P-loop containing nucleoside triphosphate hydrolases"/>
    <property type="match status" value="1"/>
</dbReference>
<dbReference type="RefSeq" id="WP_088621296.1">
    <property type="nucleotide sequence ID" value="NZ_CP022129.1"/>
</dbReference>
<dbReference type="Pfam" id="PF05707">
    <property type="entry name" value="Zot"/>
    <property type="match status" value="1"/>
</dbReference>
<protein>
    <recommendedName>
        <fullName evidence="2">Zona occludens toxin N-terminal domain-containing protein</fullName>
    </recommendedName>
</protein>
<evidence type="ECO:0000259" key="2">
    <source>
        <dbReference type="Pfam" id="PF05707"/>
    </source>
</evidence>
<dbReference type="Proteomes" id="UP000197019">
    <property type="component" value="Chromosome"/>
</dbReference>
<keyword evidence="1" id="KW-0472">Membrane</keyword>
<gene>
    <name evidence="3" type="ORF">CEK71_21530</name>
</gene>
<evidence type="ECO:0000256" key="1">
    <source>
        <dbReference type="SAM" id="Phobius"/>
    </source>
</evidence>
<evidence type="ECO:0000313" key="3">
    <source>
        <dbReference type="EMBL" id="ASF48429.1"/>
    </source>
</evidence>
<keyword evidence="1" id="KW-0812">Transmembrane</keyword>
<organism evidence="3 4">
    <name type="scientific">Methylovulum psychrotolerans</name>
    <dbReference type="NCBI Taxonomy" id="1704499"/>
    <lineage>
        <taxon>Bacteria</taxon>
        <taxon>Pseudomonadati</taxon>
        <taxon>Pseudomonadota</taxon>
        <taxon>Gammaproteobacteria</taxon>
        <taxon>Methylococcales</taxon>
        <taxon>Methylococcaceae</taxon>
        <taxon>Methylovulum</taxon>
    </lineage>
</organism>
<dbReference type="InterPro" id="IPR008900">
    <property type="entry name" value="Zot_N"/>
</dbReference>
<dbReference type="EMBL" id="CP022129">
    <property type="protein sequence ID" value="ASF48429.1"/>
    <property type="molecule type" value="Genomic_DNA"/>
</dbReference>
<evidence type="ECO:0000313" key="4">
    <source>
        <dbReference type="Proteomes" id="UP000197019"/>
    </source>
</evidence>
<dbReference type="OrthoDB" id="8809170at2"/>
<proteinExistence type="predicted"/>
<keyword evidence="4" id="KW-1185">Reference proteome</keyword>
<dbReference type="KEGG" id="mpsy:CEK71_21530"/>